<evidence type="ECO:0000256" key="2">
    <source>
        <dbReference type="SAM" id="Phobius"/>
    </source>
</evidence>
<evidence type="ECO:0000256" key="1">
    <source>
        <dbReference type="SAM" id="MobiDB-lite"/>
    </source>
</evidence>
<name>A0AAI8VRY4_9PEZI</name>
<comment type="caution">
    <text evidence="3">The sequence shown here is derived from an EMBL/GenBank/DDBJ whole genome shotgun (WGS) entry which is preliminary data.</text>
</comment>
<evidence type="ECO:0000313" key="3">
    <source>
        <dbReference type="EMBL" id="CAJ2509951.1"/>
    </source>
</evidence>
<proteinExistence type="predicted"/>
<reference evidence="3" key="1">
    <citation type="submission" date="2023-10" db="EMBL/GenBank/DDBJ databases">
        <authorList>
            <person name="Hackl T."/>
        </authorList>
    </citation>
    <scope>NUCLEOTIDE SEQUENCE</scope>
</reference>
<accession>A0AAI8VRY4</accession>
<feature type="region of interest" description="Disordered" evidence="1">
    <location>
        <begin position="164"/>
        <end position="209"/>
    </location>
</feature>
<feature type="region of interest" description="Disordered" evidence="1">
    <location>
        <begin position="59"/>
        <end position="78"/>
    </location>
</feature>
<keyword evidence="2" id="KW-0472">Membrane</keyword>
<sequence>MERQLWQRALRAPPTTRLAATQRPIPILHPQFIRQASSVPTVAQPAFWKSLIPKPWRPREKSTIDWGTPPTKLKKPPKSKEWNPATYFIVIFLFIGSMSIQMIALRRDFATFTRRAEVRIGLLREVVEKLQKGEAVDVEKTLGTGDAEQEQAWDEILKAIERDDKNARKAERTKQSPSTSERIEPEADSTPAQGTDQAKAKAASYSSFF</sequence>
<protein>
    <submittedName>
        <fullName evidence="3">Uu.00g058510.m01.CDS01</fullName>
    </submittedName>
</protein>
<dbReference type="InterPro" id="IPR035213">
    <property type="entry name" value="DUF5321"/>
</dbReference>
<dbReference type="Pfam" id="PF17254">
    <property type="entry name" value="DUF5321"/>
    <property type="match status" value="1"/>
</dbReference>
<dbReference type="EMBL" id="CAUWAG010000013">
    <property type="protein sequence ID" value="CAJ2509951.1"/>
    <property type="molecule type" value="Genomic_DNA"/>
</dbReference>
<feature type="transmembrane region" description="Helical" evidence="2">
    <location>
        <begin position="85"/>
        <end position="105"/>
    </location>
</feature>
<keyword evidence="4" id="KW-1185">Reference proteome</keyword>
<gene>
    <name evidence="3" type="ORF">KHLLAP_LOCUS10419</name>
</gene>
<dbReference type="AlphaFoldDB" id="A0AAI8VRY4"/>
<feature type="compositionally biased region" description="Basic and acidic residues" evidence="1">
    <location>
        <begin position="164"/>
        <end position="174"/>
    </location>
</feature>
<keyword evidence="2" id="KW-1133">Transmembrane helix</keyword>
<dbReference type="Proteomes" id="UP001295740">
    <property type="component" value="Unassembled WGS sequence"/>
</dbReference>
<evidence type="ECO:0000313" key="4">
    <source>
        <dbReference type="Proteomes" id="UP001295740"/>
    </source>
</evidence>
<organism evidence="3 4">
    <name type="scientific">Anthostomella pinea</name>
    <dbReference type="NCBI Taxonomy" id="933095"/>
    <lineage>
        <taxon>Eukaryota</taxon>
        <taxon>Fungi</taxon>
        <taxon>Dikarya</taxon>
        <taxon>Ascomycota</taxon>
        <taxon>Pezizomycotina</taxon>
        <taxon>Sordariomycetes</taxon>
        <taxon>Xylariomycetidae</taxon>
        <taxon>Xylariales</taxon>
        <taxon>Xylariaceae</taxon>
        <taxon>Anthostomella</taxon>
    </lineage>
</organism>
<keyword evidence="2" id="KW-0812">Transmembrane</keyword>